<feature type="compositionally biased region" description="Basic residues" evidence="1">
    <location>
        <begin position="43"/>
        <end position="52"/>
    </location>
</feature>
<protein>
    <submittedName>
        <fullName evidence="2">Uncharacterized protein</fullName>
    </submittedName>
</protein>
<organism evidence="2 3">
    <name type="scientific">Trypanosoma theileri</name>
    <dbReference type="NCBI Taxonomy" id="67003"/>
    <lineage>
        <taxon>Eukaryota</taxon>
        <taxon>Discoba</taxon>
        <taxon>Euglenozoa</taxon>
        <taxon>Kinetoplastea</taxon>
        <taxon>Metakinetoplastina</taxon>
        <taxon>Trypanosomatida</taxon>
        <taxon>Trypanosomatidae</taxon>
        <taxon>Trypanosoma</taxon>
    </lineage>
</organism>
<sequence>MSRSLLRLNQEASKDEQTGNQRHLISHHIPNGKSNLNPNNNKNNKRKKKAKHTHNETHHVSPQSIQQQLGPKPWWRRYHPTGRSLHTADNSSSVASSTSIGPHLFSAFFVTPRELAHAVRRWAIAFSRKRRKRQLQRNQQSKIYPHLIEEKKRNMISAFHPSKNASLEPPPPLQQQQNQKEKEENNMKEIALALSTARLLWASVERSTAACVDVRSTGRLLAKRCRSLVACICPMLPYTGAHKQLHTYRMIRTTKTSQVP</sequence>
<feature type="compositionally biased region" description="Polar residues" evidence="1">
    <location>
        <begin position="60"/>
        <end position="69"/>
    </location>
</feature>
<dbReference type="GeneID" id="39983178"/>
<evidence type="ECO:0000313" key="2">
    <source>
        <dbReference type="EMBL" id="ORC91356.1"/>
    </source>
</evidence>
<dbReference type="OrthoDB" id="247338at2759"/>
<reference evidence="2 3" key="1">
    <citation type="submission" date="2017-03" db="EMBL/GenBank/DDBJ databases">
        <title>An alternative strategy for trypanosome survival in the mammalian bloodstream revealed through genome and transcriptome analysis of the ubiquitous bovine parasite Trypanosoma (Megatrypanum) theileri.</title>
        <authorList>
            <person name="Kelly S."/>
            <person name="Ivens A."/>
            <person name="Mott A."/>
            <person name="O'Neill E."/>
            <person name="Emms D."/>
            <person name="Macleod O."/>
            <person name="Voorheis P."/>
            <person name="Matthews J."/>
            <person name="Matthews K."/>
            <person name="Carrington M."/>
        </authorList>
    </citation>
    <scope>NUCLEOTIDE SEQUENCE [LARGE SCALE GENOMIC DNA]</scope>
    <source>
        <strain evidence="2">Edinburgh</strain>
    </source>
</reference>
<evidence type="ECO:0000256" key="1">
    <source>
        <dbReference type="SAM" id="MobiDB-lite"/>
    </source>
</evidence>
<proteinExistence type="predicted"/>
<evidence type="ECO:0000313" key="3">
    <source>
        <dbReference type="Proteomes" id="UP000192257"/>
    </source>
</evidence>
<gene>
    <name evidence="2" type="ORF">TM35_000063610</name>
</gene>
<feature type="compositionally biased region" description="Low complexity" evidence="1">
    <location>
        <begin position="31"/>
        <end position="42"/>
    </location>
</feature>
<dbReference type="VEuPathDB" id="TriTrypDB:TM35_000063610"/>
<name>A0A1X0P329_9TRYP</name>
<feature type="region of interest" description="Disordered" evidence="1">
    <location>
        <begin position="1"/>
        <end position="97"/>
    </location>
</feature>
<accession>A0A1X0P329</accession>
<comment type="caution">
    <text evidence="2">The sequence shown here is derived from an EMBL/GenBank/DDBJ whole genome shotgun (WGS) entry which is preliminary data.</text>
</comment>
<dbReference type="EMBL" id="NBCO01000006">
    <property type="protein sequence ID" value="ORC91356.1"/>
    <property type="molecule type" value="Genomic_DNA"/>
</dbReference>
<dbReference type="RefSeq" id="XP_028885422.1">
    <property type="nucleotide sequence ID" value="XM_029023398.1"/>
</dbReference>
<keyword evidence="3" id="KW-1185">Reference proteome</keyword>
<feature type="region of interest" description="Disordered" evidence="1">
    <location>
        <begin position="161"/>
        <end position="185"/>
    </location>
</feature>
<dbReference type="Proteomes" id="UP000192257">
    <property type="component" value="Unassembled WGS sequence"/>
</dbReference>
<dbReference type="AlphaFoldDB" id="A0A1X0P329"/>